<dbReference type="STRING" id="431306.AGA_2429"/>
<proteinExistence type="inferred from homology"/>
<dbReference type="CDD" id="cd07729">
    <property type="entry name" value="AHL_lactonase_MBL-fold"/>
    <property type="match status" value="1"/>
</dbReference>
<evidence type="ECO:0000256" key="1">
    <source>
        <dbReference type="ARBA" id="ARBA00001947"/>
    </source>
</evidence>
<reference evidence="7" key="1">
    <citation type="submission" date="2014-09" db="EMBL/GenBank/DDBJ databases">
        <authorList>
            <person name="Magalhaes I.L.F."/>
            <person name="Oliveira U."/>
            <person name="Santos F.R."/>
            <person name="Vidigal T.H.D.A."/>
            <person name="Brescovit A.D."/>
            <person name="Santos A.J."/>
        </authorList>
    </citation>
    <scope>NUCLEOTIDE SEQUENCE</scope>
    <source>
        <strain evidence="7">LMG 23848T</strain>
    </source>
</reference>
<reference evidence="8 10" key="3">
    <citation type="journal article" date="2020" name="Int. J. Syst. Evol. Microbiol.">
        <title>Novel acetic acid bacteria from cider fermentations: Acetobacter conturbans sp. nov. and Acetobacter fallax sp. nov.</title>
        <authorList>
            <person name="Sombolestani A.S."/>
            <person name="Cleenwerck I."/>
            <person name="Cnockaert M."/>
            <person name="Borremans W."/>
            <person name="Wieme A.D."/>
            <person name="De Vuyst L."/>
            <person name="Vandamme P."/>
        </authorList>
    </citation>
    <scope>NUCLEOTIDE SEQUENCE [LARGE SCALE GENOMIC DNA]</scope>
    <source>
        <strain evidence="8 10">LMG 23848</strain>
    </source>
</reference>
<reference evidence="9" key="2">
    <citation type="submission" date="2014-09" db="EMBL/GenBank/DDBJ databases">
        <authorList>
            <person name="Illeghems K.G."/>
        </authorList>
    </citation>
    <scope>NUCLEOTIDE SEQUENCE [LARGE SCALE GENOMIC DNA]</scope>
    <source>
        <strain evidence="9">LMG 23848T</strain>
    </source>
</reference>
<evidence type="ECO:0000313" key="8">
    <source>
        <dbReference type="EMBL" id="NHO38905.1"/>
    </source>
</evidence>
<keyword evidence="4 7" id="KW-0378">Hydrolase</keyword>
<dbReference type="PANTHER" id="PTHR42978:SF7">
    <property type="entry name" value="METALLO-HYDROLASE RV2300C-RELATED"/>
    <property type="match status" value="1"/>
</dbReference>
<name>A0A0U5F6V0_9PROT</name>
<keyword evidence="5" id="KW-0862">Zinc</keyword>
<protein>
    <submittedName>
        <fullName evidence="8">MBL fold metallo-hydrolase</fullName>
    </submittedName>
    <submittedName>
        <fullName evidence="7">N-acyl homoserine lactone hydrolase</fullName>
        <ecNumber evidence="7">3.1.1.81</ecNumber>
    </submittedName>
</protein>
<dbReference type="SMART" id="SM00849">
    <property type="entry name" value="Lactamase_B"/>
    <property type="match status" value="1"/>
</dbReference>
<feature type="domain" description="Metallo-beta-lactamase" evidence="6">
    <location>
        <begin position="35"/>
        <end position="241"/>
    </location>
</feature>
<dbReference type="PANTHER" id="PTHR42978">
    <property type="entry name" value="QUORUM-QUENCHING LACTONASE YTNP-RELATED-RELATED"/>
    <property type="match status" value="1"/>
</dbReference>
<dbReference type="InterPro" id="IPR036866">
    <property type="entry name" value="RibonucZ/Hydroxyglut_hydro"/>
</dbReference>
<evidence type="ECO:0000313" key="9">
    <source>
        <dbReference type="Proteomes" id="UP000068250"/>
    </source>
</evidence>
<dbReference type="InterPro" id="IPR001279">
    <property type="entry name" value="Metallo-B-lactamas"/>
</dbReference>
<dbReference type="Proteomes" id="UP000657200">
    <property type="component" value="Unassembled WGS sequence"/>
</dbReference>
<dbReference type="OrthoDB" id="9773738at2"/>
<evidence type="ECO:0000256" key="5">
    <source>
        <dbReference type="ARBA" id="ARBA00022833"/>
    </source>
</evidence>
<accession>A0A0U5F6V0</accession>
<evidence type="ECO:0000256" key="3">
    <source>
        <dbReference type="ARBA" id="ARBA00022723"/>
    </source>
</evidence>
<comment type="similarity">
    <text evidence="2">Belongs to the metallo-beta-lactamase superfamily.</text>
</comment>
<evidence type="ECO:0000256" key="2">
    <source>
        <dbReference type="ARBA" id="ARBA00007749"/>
    </source>
</evidence>
<evidence type="ECO:0000259" key="6">
    <source>
        <dbReference type="SMART" id="SM00849"/>
    </source>
</evidence>
<dbReference type="SUPFAM" id="SSF56281">
    <property type="entry name" value="Metallo-hydrolase/oxidoreductase"/>
    <property type="match status" value="1"/>
</dbReference>
<dbReference type="PATRIC" id="fig|431306.5.peg.2506"/>
<dbReference type="Proteomes" id="UP000068250">
    <property type="component" value="Chromosome I"/>
</dbReference>
<keyword evidence="3" id="KW-0479">Metal-binding</keyword>
<dbReference type="GO" id="GO:0046872">
    <property type="term" value="F:metal ion binding"/>
    <property type="evidence" value="ECO:0007669"/>
    <property type="project" value="UniProtKB-KW"/>
</dbReference>
<comment type="cofactor">
    <cofactor evidence="1">
        <name>Zn(2+)</name>
        <dbReference type="ChEBI" id="CHEBI:29105"/>
    </cofactor>
</comment>
<dbReference type="Gene3D" id="3.60.15.10">
    <property type="entry name" value="Ribonuclease Z/Hydroxyacylglutathione hydrolase-like"/>
    <property type="match status" value="1"/>
</dbReference>
<evidence type="ECO:0000313" key="7">
    <source>
        <dbReference type="EMBL" id="CEF57117.1"/>
    </source>
</evidence>
<dbReference type="RefSeq" id="WP_059024399.1">
    <property type="nucleotide sequence ID" value="NZ_LN609302.1"/>
</dbReference>
<dbReference type="EC" id="3.1.1.81" evidence="7"/>
<evidence type="ECO:0000313" key="10">
    <source>
        <dbReference type="Proteomes" id="UP000657200"/>
    </source>
</evidence>
<dbReference type="EMBL" id="LN609302">
    <property type="protein sequence ID" value="CEF57117.1"/>
    <property type="molecule type" value="Genomic_DNA"/>
</dbReference>
<keyword evidence="10" id="KW-1185">Reference proteome</keyword>
<dbReference type="EMBL" id="WOTE01000002">
    <property type="protein sequence ID" value="NHO38905.1"/>
    <property type="molecule type" value="Genomic_DNA"/>
</dbReference>
<dbReference type="InterPro" id="IPR051013">
    <property type="entry name" value="MBL_superfamily_lactonases"/>
</dbReference>
<dbReference type="Pfam" id="PF00753">
    <property type="entry name" value="Lactamase_B"/>
    <property type="match status" value="1"/>
</dbReference>
<gene>
    <name evidence="7" type="ORF">AGA_2429</name>
    <name evidence="8" type="ORF">GOB80_04240</name>
</gene>
<sequence length="257" mass="28934">MTDIKRLFILLCGYEILPKSISVMGADNRFLLSEPICAYLLDTTHGWVLLDAGMDPKHVHDPLRLQTYFGQYGMVPPVIKKQHDLESQLATLGVRLSDIAWIILSHLHFDHAGYIKHCPQARVSVQRREHAAALQSTSTAYIAEDFNTPTIQWDLRDGDWDAFAGLTLLDTRGHSDGHQSALLRLKHTGPLILTFDAGDLRENFTHSIPPGVCTDQSAALQSIRRLQDLARSEQAQLILFHDPEEIQTLRLSPDHYA</sequence>
<dbReference type="GO" id="GO:0102007">
    <property type="term" value="F:acyl-L-homoserine-lactone lactonohydrolase activity"/>
    <property type="evidence" value="ECO:0007669"/>
    <property type="project" value="UniProtKB-EC"/>
</dbReference>
<evidence type="ECO:0000256" key="4">
    <source>
        <dbReference type="ARBA" id="ARBA00022801"/>
    </source>
</evidence>
<organism evidence="7 9">
    <name type="scientific">Acetobacter ghanensis</name>
    <dbReference type="NCBI Taxonomy" id="431306"/>
    <lineage>
        <taxon>Bacteria</taxon>
        <taxon>Pseudomonadati</taxon>
        <taxon>Pseudomonadota</taxon>
        <taxon>Alphaproteobacteria</taxon>
        <taxon>Acetobacterales</taxon>
        <taxon>Acetobacteraceae</taxon>
        <taxon>Acetobacter</taxon>
    </lineage>
</organism>
<dbReference type="AlphaFoldDB" id="A0A0U5F6V0"/>